<sequence length="75" mass="8242">MSDAAAYKRAVFGCRIESGSDALTQRKVREAAIIPIKAPIMDTTRFLRHESLPRFSLAKIAIKSLPMANLIQAAL</sequence>
<name>A0A147J8L9_9SPHN</name>
<evidence type="ECO:0000313" key="2">
    <source>
        <dbReference type="Proteomes" id="UP000074410"/>
    </source>
</evidence>
<comment type="caution">
    <text evidence="1">The sequence shown here is derived from an EMBL/GenBank/DDBJ whole genome shotgun (WGS) entry which is preliminary data.</text>
</comment>
<dbReference type="PATRIC" id="fig|33051.5.peg.2837"/>
<protein>
    <submittedName>
        <fullName evidence="1">Uncharacterized protein</fullName>
    </submittedName>
</protein>
<dbReference type="EMBL" id="LDTC01000061">
    <property type="protein sequence ID" value="KTW13561.1"/>
    <property type="molecule type" value="Genomic_DNA"/>
</dbReference>
<gene>
    <name evidence="1" type="ORF">NS258_08850</name>
</gene>
<organism evidence="1 2">
    <name type="scientific">Sphingomonas sanguinis</name>
    <dbReference type="NCBI Taxonomy" id="33051"/>
    <lineage>
        <taxon>Bacteria</taxon>
        <taxon>Pseudomonadati</taxon>
        <taxon>Pseudomonadota</taxon>
        <taxon>Alphaproteobacteria</taxon>
        <taxon>Sphingomonadales</taxon>
        <taxon>Sphingomonadaceae</taxon>
        <taxon>Sphingomonas</taxon>
    </lineage>
</organism>
<accession>A0A147J8L9</accession>
<dbReference type="AlphaFoldDB" id="A0A147J8L9"/>
<reference evidence="1 2" key="1">
    <citation type="journal article" date="2016" name="Front. Microbiol.">
        <title>Genomic Resource of Rice Seed Associated Bacteria.</title>
        <authorList>
            <person name="Midha S."/>
            <person name="Bansal K."/>
            <person name="Sharma S."/>
            <person name="Kumar N."/>
            <person name="Patil P.P."/>
            <person name="Chaudhry V."/>
            <person name="Patil P.B."/>
        </authorList>
    </citation>
    <scope>NUCLEOTIDE SEQUENCE [LARGE SCALE GENOMIC DNA]</scope>
    <source>
        <strain evidence="1 2">NS258</strain>
    </source>
</reference>
<proteinExistence type="predicted"/>
<evidence type="ECO:0000313" key="1">
    <source>
        <dbReference type="EMBL" id="KTW13561.1"/>
    </source>
</evidence>
<dbReference type="Proteomes" id="UP000074410">
    <property type="component" value="Unassembled WGS sequence"/>
</dbReference>